<feature type="transmembrane region" description="Helical" evidence="1">
    <location>
        <begin position="78"/>
        <end position="103"/>
    </location>
</feature>
<sequence>MKNISIAKGVCFTGCIWWPSFVISLIFSVHAQLAACFSKTDTCEAHLPGAQSASEAEYQIASRLVSFSSFSSWPPGKAILLVFVYDLLLGLLLGYLVHIFVAVSASASSSQTLPAHVHPVNI</sequence>
<name>A0A166DW06_9AGAM</name>
<reference evidence="2 3" key="1">
    <citation type="journal article" date="2016" name="Mol. Biol. Evol.">
        <title>Comparative Genomics of Early-Diverging Mushroom-Forming Fungi Provides Insights into the Origins of Lignocellulose Decay Capabilities.</title>
        <authorList>
            <person name="Nagy L.G."/>
            <person name="Riley R."/>
            <person name="Tritt A."/>
            <person name="Adam C."/>
            <person name="Daum C."/>
            <person name="Floudas D."/>
            <person name="Sun H."/>
            <person name="Yadav J.S."/>
            <person name="Pangilinan J."/>
            <person name="Larsson K.H."/>
            <person name="Matsuura K."/>
            <person name="Barry K."/>
            <person name="Labutti K."/>
            <person name="Kuo R."/>
            <person name="Ohm R.A."/>
            <person name="Bhattacharya S.S."/>
            <person name="Shirouzu T."/>
            <person name="Yoshinaga Y."/>
            <person name="Martin F.M."/>
            <person name="Grigoriev I.V."/>
            <person name="Hibbett D.S."/>
        </authorList>
    </citation>
    <scope>NUCLEOTIDE SEQUENCE [LARGE SCALE GENOMIC DNA]</scope>
    <source>
        <strain evidence="2 3">CBS 109695</strain>
    </source>
</reference>
<evidence type="ECO:0000313" key="2">
    <source>
        <dbReference type="EMBL" id="KZP15128.1"/>
    </source>
</evidence>
<gene>
    <name evidence="2" type="ORF">FIBSPDRAFT_90804</name>
</gene>
<feature type="transmembrane region" description="Helical" evidence="1">
    <location>
        <begin position="12"/>
        <end position="31"/>
    </location>
</feature>
<organism evidence="2 3">
    <name type="scientific">Athelia psychrophila</name>
    <dbReference type="NCBI Taxonomy" id="1759441"/>
    <lineage>
        <taxon>Eukaryota</taxon>
        <taxon>Fungi</taxon>
        <taxon>Dikarya</taxon>
        <taxon>Basidiomycota</taxon>
        <taxon>Agaricomycotina</taxon>
        <taxon>Agaricomycetes</taxon>
        <taxon>Agaricomycetidae</taxon>
        <taxon>Atheliales</taxon>
        <taxon>Atheliaceae</taxon>
        <taxon>Athelia</taxon>
    </lineage>
</organism>
<keyword evidence="3" id="KW-1185">Reference proteome</keyword>
<dbReference type="EMBL" id="KV417608">
    <property type="protein sequence ID" value="KZP15128.1"/>
    <property type="molecule type" value="Genomic_DNA"/>
</dbReference>
<evidence type="ECO:0000256" key="1">
    <source>
        <dbReference type="SAM" id="Phobius"/>
    </source>
</evidence>
<protein>
    <submittedName>
        <fullName evidence="2">Uncharacterized protein</fullName>
    </submittedName>
</protein>
<keyword evidence="1" id="KW-0472">Membrane</keyword>
<dbReference type="Proteomes" id="UP000076532">
    <property type="component" value="Unassembled WGS sequence"/>
</dbReference>
<dbReference type="AlphaFoldDB" id="A0A166DW06"/>
<proteinExistence type="predicted"/>
<keyword evidence="1" id="KW-1133">Transmembrane helix</keyword>
<keyword evidence="1" id="KW-0812">Transmembrane</keyword>
<evidence type="ECO:0000313" key="3">
    <source>
        <dbReference type="Proteomes" id="UP000076532"/>
    </source>
</evidence>
<accession>A0A166DW06</accession>